<dbReference type="Pfam" id="PF02566">
    <property type="entry name" value="OsmC"/>
    <property type="match status" value="1"/>
</dbReference>
<dbReference type="InterPro" id="IPR036102">
    <property type="entry name" value="OsmC/Ohrsf"/>
</dbReference>
<dbReference type="GO" id="GO:0004601">
    <property type="term" value="F:peroxidase activity"/>
    <property type="evidence" value="ECO:0007669"/>
    <property type="project" value="UniProtKB-KW"/>
</dbReference>
<dbReference type="PANTHER" id="PTHR42830:SF1">
    <property type="entry name" value="OSMOTICALLY INDUCIBLE FAMILY PROTEIN"/>
    <property type="match status" value="1"/>
</dbReference>
<organism evidence="1">
    <name type="scientific">uncultured Rubrobacteraceae bacterium</name>
    <dbReference type="NCBI Taxonomy" id="349277"/>
    <lineage>
        <taxon>Bacteria</taxon>
        <taxon>Bacillati</taxon>
        <taxon>Actinomycetota</taxon>
        <taxon>Rubrobacteria</taxon>
        <taxon>Rubrobacterales</taxon>
        <taxon>Rubrobacteraceae</taxon>
        <taxon>environmental samples</taxon>
    </lineage>
</organism>
<sequence length="145" mass="15270">MATAERRADVVWNGNLQSGSGTFDLASSGAWTGAGVTWASRTERPGGKTSPEELIAAAHASCYAMAFSNVLAEMGSEPEELNISAVCTFDFDQVKITTMVLDVRGRVPGLDAESFQNAADQAEQGCPVSNALRGNIDVQVNVTLD</sequence>
<gene>
    <name evidence="1" type="ORF">AVDCRST_MAG22-3159</name>
</gene>
<keyword evidence="1" id="KW-0560">Oxidoreductase</keyword>
<dbReference type="NCBIfam" id="TIGR03562">
    <property type="entry name" value="osmo_induc_OsmC"/>
    <property type="match status" value="1"/>
</dbReference>
<dbReference type="EC" id="1.11.1.15" evidence="1"/>
<evidence type="ECO:0000313" key="1">
    <source>
        <dbReference type="EMBL" id="CAA9429473.1"/>
    </source>
</evidence>
<dbReference type="InterPro" id="IPR015946">
    <property type="entry name" value="KH_dom-like_a/b"/>
</dbReference>
<dbReference type="GO" id="GO:0006979">
    <property type="term" value="P:response to oxidative stress"/>
    <property type="evidence" value="ECO:0007669"/>
    <property type="project" value="InterPro"/>
</dbReference>
<dbReference type="PANTHER" id="PTHR42830">
    <property type="entry name" value="OSMOTICALLY INDUCIBLE FAMILY PROTEIN"/>
    <property type="match status" value="1"/>
</dbReference>
<reference evidence="1" key="1">
    <citation type="submission" date="2020-02" db="EMBL/GenBank/DDBJ databases">
        <authorList>
            <person name="Meier V. D."/>
        </authorList>
    </citation>
    <scope>NUCLEOTIDE SEQUENCE</scope>
    <source>
        <strain evidence="1">AVDCRST_MAG22</strain>
    </source>
</reference>
<keyword evidence="1" id="KW-0575">Peroxidase</keyword>
<name>A0A6J4PYJ8_9ACTN</name>
<dbReference type="InterPro" id="IPR003718">
    <property type="entry name" value="OsmC/Ohr_fam"/>
</dbReference>
<proteinExistence type="predicted"/>
<dbReference type="InterPro" id="IPR052707">
    <property type="entry name" value="OsmC_Ohr_Peroxiredoxin"/>
</dbReference>
<accession>A0A6J4PYJ8</accession>
<dbReference type="Gene3D" id="3.30.300.20">
    <property type="match status" value="1"/>
</dbReference>
<protein>
    <submittedName>
        <fullName evidence="1">Peroxiredoxin OsmC</fullName>
        <ecNumber evidence="1">1.11.1.15</ecNumber>
    </submittedName>
</protein>
<dbReference type="AlphaFoldDB" id="A0A6J4PYJ8"/>
<dbReference type="SUPFAM" id="SSF82784">
    <property type="entry name" value="OsmC-like"/>
    <property type="match status" value="1"/>
</dbReference>
<dbReference type="InterPro" id="IPR019904">
    <property type="entry name" value="Peroxiredoxin_OsmC"/>
</dbReference>
<dbReference type="EMBL" id="CADCUV010000148">
    <property type="protein sequence ID" value="CAA9429473.1"/>
    <property type="molecule type" value="Genomic_DNA"/>
</dbReference>